<reference evidence="11" key="3">
    <citation type="submission" date="2015-06" db="UniProtKB">
        <authorList>
            <consortium name="EnsemblProtists"/>
        </authorList>
    </citation>
    <scope>IDENTIFICATION</scope>
</reference>
<dbReference type="Pfam" id="PF00763">
    <property type="entry name" value="THF_DHG_CYH"/>
    <property type="match status" value="1"/>
</dbReference>
<reference evidence="10 12" key="1">
    <citation type="journal article" date="2012" name="Nature">
        <title>Algal genomes reveal evolutionary mosaicism and the fate of nucleomorphs.</title>
        <authorList>
            <consortium name="DOE Joint Genome Institute"/>
            <person name="Curtis B.A."/>
            <person name="Tanifuji G."/>
            <person name="Burki F."/>
            <person name="Gruber A."/>
            <person name="Irimia M."/>
            <person name="Maruyama S."/>
            <person name="Arias M.C."/>
            <person name="Ball S.G."/>
            <person name="Gile G.H."/>
            <person name="Hirakawa Y."/>
            <person name="Hopkins J.F."/>
            <person name="Kuo A."/>
            <person name="Rensing S.A."/>
            <person name="Schmutz J."/>
            <person name="Symeonidi A."/>
            <person name="Elias M."/>
            <person name="Eveleigh R.J."/>
            <person name="Herman E.K."/>
            <person name="Klute M.J."/>
            <person name="Nakayama T."/>
            <person name="Obornik M."/>
            <person name="Reyes-Prieto A."/>
            <person name="Armbrust E.V."/>
            <person name="Aves S.J."/>
            <person name="Beiko R.G."/>
            <person name="Coutinho P."/>
            <person name="Dacks J.B."/>
            <person name="Durnford D.G."/>
            <person name="Fast N.M."/>
            <person name="Green B.R."/>
            <person name="Grisdale C.J."/>
            <person name="Hempel F."/>
            <person name="Henrissat B."/>
            <person name="Hoppner M.P."/>
            <person name="Ishida K."/>
            <person name="Kim E."/>
            <person name="Koreny L."/>
            <person name="Kroth P.G."/>
            <person name="Liu Y."/>
            <person name="Malik S.B."/>
            <person name="Maier U.G."/>
            <person name="McRose D."/>
            <person name="Mock T."/>
            <person name="Neilson J.A."/>
            <person name="Onodera N.T."/>
            <person name="Poole A.M."/>
            <person name="Pritham E.J."/>
            <person name="Richards T.A."/>
            <person name="Rocap G."/>
            <person name="Roy S.W."/>
            <person name="Sarai C."/>
            <person name="Schaack S."/>
            <person name="Shirato S."/>
            <person name="Slamovits C.H."/>
            <person name="Spencer D.F."/>
            <person name="Suzuki S."/>
            <person name="Worden A.Z."/>
            <person name="Zauner S."/>
            <person name="Barry K."/>
            <person name="Bell C."/>
            <person name="Bharti A.K."/>
            <person name="Crow J.A."/>
            <person name="Grimwood J."/>
            <person name="Kramer R."/>
            <person name="Lindquist E."/>
            <person name="Lucas S."/>
            <person name="Salamov A."/>
            <person name="McFadden G.I."/>
            <person name="Lane C.E."/>
            <person name="Keeling P.J."/>
            <person name="Gray M.W."/>
            <person name="Grigoriev I.V."/>
            <person name="Archibald J.M."/>
        </authorList>
    </citation>
    <scope>NUCLEOTIDE SEQUENCE</scope>
    <source>
        <strain evidence="10 12">CCMP2712</strain>
    </source>
</reference>
<dbReference type="eggNOG" id="KOG0089">
    <property type="taxonomic scope" value="Eukaryota"/>
</dbReference>
<evidence type="ECO:0000313" key="12">
    <source>
        <dbReference type="Proteomes" id="UP000011087"/>
    </source>
</evidence>
<dbReference type="InterPro" id="IPR020630">
    <property type="entry name" value="THF_DH/CycHdrlase_cat_dom"/>
</dbReference>
<dbReference type="InterPro" id="IPR036291">
    <property type="entry name" value="NAD(P)-bd_dom_sf"/>
</dbReference>
<proteinExistence type="inferred from homology"/>
<dbReference type="InterPro" id="IPR020867">
    <property type="entry name" value="THF_DH/CycHdrlase_CS"/>
</dbReference>
<dbReference type="GO" id="GO:0035999">
    <property type="term" value="P:tetrahydrofolate interconversion"/>
    <property type="evidence" value="ECO:0007669"/>
    <property type="project" value="TreeGrafter"/>
</dbReference>
<dbReference type="PANTHER" id="PTHR48099:SF5">
    <property type="entry name" value="C-1-TETRAHYDROFOLATE SYNTHASE, CYTOPLASMIC"/>
    <property type="match status" value="1"/>
</dbReference>
<keyword evidence="6" id="KW-0560">Oxidoreductase</keyword>
<keyword evidence="12" id="KW-1185">Reference proteome</keyword>
<dbReference type="InterPro" id="IPR046346">
    <property type="entry name" value="Aminoacid_DH-like_N_sf"/>
</dbReference>
<dbReference type="SUPFAM" id="SSF51735">
    <property type="entry name" value="NAD(P)-binding Rossmann-fold domains"/>
    <property type="match status" value="1"/>
</dbReference>
<evidence type="ECO:0000256" key="7">
    <source>
        <dbReference type="ARBA" id="ARBA00023268"/>
    </source>
</evidence>
<dbReference type="Pfam" id="PF02882">
    <property type="entry name" value="THF_DHG_CYH_C"/>
    <property type="match status" value="1"/>
</dbReference>
<protein>
    <submittedName>
        <fullName evidence="10 11">Uncharacterized protein</fullName>
    </submittedName>
</protein>
<evidence type="ECO:0000259" key="9">
    <source>
        <dbReference type="Pfam" id="PF02882"/>
    </source>
</evidence>
<comment type="subunit">
    <text evidence="2">Homodimer.</text>
</comment>
<keyword evidence="3" id="KW-0554">One-carbon metabolism</keyword>
<feature type="domain" description="Tetrahydrofolate dehydrogenase/cyclohydrolase NAD(P)-binding" evidence="9">
    <location>
        <begin position="146"/>
        <end position="289"/>
    </location>
</feature>
<dbReference type="PRINTS" id="PR00085">
    <property type="entry name" value="THFDHDRGNASE"/>
</dbReference>
<gene>
    <name evidence="10" type="ORF">GUITHDRAFT_158677</name>
</gene>
<dbReference type="OrthoDB" id="5126881at2759"/>
<dbReference type="EMBL" id="JH993074">
    <property type="protein sequence ID" value="EKX36430.1"/>
    <property type="molecule type" value="Genomic_DNA"/>
</dbReference>
<dbReference type="OMA" id="VCHILTK"/>
<dbReference type="FunFam" id="3.40.50.10860:FF:000005">
    <property type="entry name" value="C-1-tetrahydrofolate synthase, cytoplasmic, putative"/>
    <property type="match status" value="1"/>
</dbReference>
<evidence type="ECO:0000256" key="1">
    <source>
        <dbReference type="ARBA" id="ARBA00004777"/>
    </source>
</evidence>
<reference evidence="12" key="2">
    <citation type="submission" date="2012-11" db="EMBL/GenBank/DDBJ databases">
        <authorList>
            <person name="Kuo A."/>
            <person name="Curtis B.A."/>
            <person name="Tanifuji G."/>
            <person name="Burki F."/>
            <person name="Gruber A."/>
            <person name="Irimia M."/>
            <person name="Maruyama S."/>
            <person name="Arias M.C."/>
            <person name="Ball S.G."/>
            <person name="Gile G.H."/>
            <person name="Hirakawa Y."/>
            <person name="Hopkins J.F."/>
            <person name="Rensing S.A."/>
            <person name="Schmutz J."/>
            <person name="Symeonidi A."/>
            <person name="Elias M."/>
            <person name="Eveleigh R.J."/>
            <person name="Herman E.K."/>
            <person name="Klute M.J."/>
            <person name="Nakayama T."/>
            <person name="Obornik M."/>
            <person name="Reyes-Prieto A."/>
            <person name="Armbrust E.V."/>
            <person name="Aves S.J."/>
            <person name="Beiko R.G."/>
            <person name="Coutinho P."/>
            <person name="Dacks J.B."/>
            <person name="Durnford D.G."/>
            <person name="Fast N.M."/>
            <person name="Green B.R."/>
            <person name="Grisdale C."/>
            <person name="Hempe F."/>
            <person name="Henrissat B."/>
            <person name="Hoppner M.P."/>
            <person name="Ishida K.-I."/>
            <person name="Kim E."/>
            <person name="Koreny L."/>
            <person name="Kroth P.G."/>
            <person name="Liu Y."/>
            <person name="Malik S.-B."/>
            <person name="Maier U.G."/>
            <person name="McRose D."/>
            <person name="Mock T."/>
            <person name="Neilson J.A."/>
            <person name="Onodera N.T."/>
            <person name="Poole A.M."/>
            <person name="Pritham E.J."/>
            <person name="Richards T.A."/>
            <person name="Rocap G."/>
            <person name="Roy S.W."/>
            <person name="Sarai C."/>
            <person name="Schaack S."/>
            <person name="Shirato S."/>
            <person name="Slamovits C.H."/>
            <person name="Spencer D.F."/>
            <person name="Suzuki S."/>
            <person name="Worden A.Z."/>
            <person name="Zauner S."/>
            <person name="Barry K."/>
            <person name="Bell C."/>
            <person name="Bharti A.K."/>
            <person name="Crow J.A."/>
            <person name="Grimwood J."/>
            <person name="Kramer R."/>
            <person name="Lindquist E."/>
            <person name="Lucas S."/>
            <person name="Salamov A."/>
            <person name="McFadden G.I."/>
            <person name="Lane C.E."/>
            <person name="Keeling P.J."/>
            <person name="Gray M.W."/>
            <person name="Grigoriev I.V."/>
            <person name="Archibald J.M."/>
        </authorList>
    </citation>
    <scope>NUCLEOTIDE SEQUENCE</scope>
    <source>
        <strain evidence="12">CCMP2712</strain>
    </source>
</reference>
<sequence>MSQGGSSNVIDGRRISQLVQEEVKLHVEQLKSEHGVEPGLAVLIIGDRTDSQVYVKHKVLACEKCGIRSVKVELGKETTQEEAERVVRELNGDSSIHGILVQLPIPEHLDEKKLLAEISFEKDVDGFHPTNIGLLAMRDRKALAQPCTPSGVMEILRREKVETKGAKAVVVGRSNIVGIPMALLLLKANATVEVVHSQTPRAELESAVKSADILVVAAGKAGLVDGSWIKEGSVVIDVGMNSIPDASKKNGYRLVGDVQYDEAAKRAKLITPVPGGVGPMTVAMLMHNTEGGRRVASLT</sequence>
<evidence type="ECO:0000256" key="2">
    <source>
        <dbReference type="ARBA" id="ARBA00011738"/>
    </source>
</evidence>
<dbReference type="GO" id="GO:0005829">
    <property type="term" value="C:cytosol"/>
    <property type="evidence" value="ECO:0007669"/>
    <property type="project" value="TreeGrafter"/>
</dbReference>
<accession>L1IKV9</accession>
<dbReference type="KEGG" id="gtt:GUITHDRAFT_158677"/>
<evidence type="ECO:0000313" key="11">
    <source>
        <dbReference type="EnsemblProtists" id="EKX36430"/>
    </source>
</evidence>
<dbReference type="HAMAP" id="MF_01576">
    <property type="entry name" value="THF_DHG_CYH"/>
    <property type="match status" value="1"/>
</dbReference>
<feature type="domain" description="Tetrahydrofolate dehydrogenase/cyclohydrolase catalytic" evidence="8">
    <location>
        <begin position="10"/>
        <end position="125"/>
    </location>
</feature>
<dbReference type="PROSITE" id="PS00767">
    <property type="entry name" value="THF_DHG_CYH_2"/>
    <property type="match status" value="1"/>
</dbReference>
<dbReference type="FunFam" id="3.40.50.720:FF:000006">
    <property type="entry name" value="Bifunctional protein FolD"/>
    <property type="match status" value="1"/>
</dbReference>
<comment type="pathway">
    <text evidence="1">One-carbon metabolism; tetrahydrofolate interconversion.</text>
</comment>
<dbReference type="EnsemblProtists" id="EKX36430">
    <property type="protein sequence ID" value="EKX36430"/>
    <property type="gene ID" value="GUITHDRAFT_158677"/>
</dbReference>
<keyword evidence="4" id="KW-0378">Hydrolase</keyword>
<keyword evidence="7" id="KW-0511">Multifunctional enzyme</keyword>
<dbReference type="InterPro" id="IPR020631">
    <property type="entry name" value="THF_DH/CycHdrlase_NAD-bd_dom"/>
</dbReference>
<keyword evidence="5" id="KW-0521">NADP</keyword>
<evidence type="ECO:0000259" key="8">
    <source>
        <dbReference type="Pfam" id="PF00763"/>
    </source>
</evidence>
<dbReference type="GO" id="GO:0004488">
    <property type="term" value="F:methylenetetrahydrofolate dehydrogenase (NADP+) activity"/>
    <property type="evidence" value="ECO:0007669"/>
    <property type="project" value="InterPro"/>
</dbReference>
<name>L1IKV9_GUITC</name>
<dbReference type="PANTHER" id="PTHR48099">
    <property type="entry name" value="C-1-TETRAHYDROFOLATE SYNTHASE, CYTOPLASMIC-RELATED"/>
    <property type="match status" value="1"/>
</dbReference>
<dbReference type="GO" id="GO:0004477">
    <property type="term" value="F:methenyltetrahydrofolate cyclohydrolase activity"/>
    <property type="evidence" value="ECO:0007669"/>
    <property type="project" value="TreeGrafter"/>
</dbReference>
<dbReference type="InterPro" id="IPR000672">
    <property type="entry name" value="THF_DH/CycHdrlase"/>
</dbReference>
<dbReference type="STRING" id="905079.L1IKV9"/>
<dbReference type="Gene3D" id="3.40.50.720">
    <property type="entry name" value="NAD(P)-binding Rossmann-like Domain"/>
    <property type="match status" value="1"/>
</dbReference>
<dbReference type="CDD" id="cd01080">
    <property type="entry name" value="NAD_bind_m-THF_DH_Cyclohyd"/>
    <property type="match status" value="1"/>
</dbReference>
<organism evidence="10">
    <name type="scientific">Guillardia theta (strain CCMP2712)</name>
    <name type="common">Cryptophyte</name>
    <dbReference type="NCBI Taxonomy" id="905079"/>
    <lineage>
        <taxon>Eukaryota</taxon>
        <taxon>Cryptophyceae</taxon>
        <taxon>Pyrenomonadales</taxon>
        <taxon>Geminigeraceae</taxon>
        <taxon>Guillardia</taxon>
    </lineage>
</organism>
<dbReference type="PaxDb" id="55529-EKX36430"/>
<evidence type="ECO:0000256" key="3">
    <source>
        <dbReference type="ARBA" id="ARBA00022563"/>
    </source>
</evidence>
<dbReference type="AlphaFoldDB" id="L1IKV9"/>
<evidence type="ECO:0000256" key="5">
    <source>
        <dbReference type="ARBA" id="ARBA00022857"/>
    </source>
</evidence>
<dbReference type="Proteomes" id="UP000011087">
    <property type="component" value="Unassembled WGS sequence"/>
</dbReference>
<evidence type="ECO:0000256" key="4">
    <source>
        <dbReference type="ARBA" id="ARBA00022801"/>
    </source>
</evidence>
<evidence type="ECO:0000256" key="6">
    <source>
        <dbReference type="ARBA" id="ARBA00023002"/>
    </source>
</evidence>
<evidence type="ECO:0000313" key="10">
    <source>
        <dbReference type="EMBL" id="EKX36430.1"/>
    </source>
</evidence>
<dbReference type="Gene3D" id="3.40.50.10860">
    <property type="entry name" value="Leucine Dehydrogenase, chain A, domain 1"/>
    <property type="match status" value="1"/>
</dbReference>
<dbReference type="SUPFAM" id="SSF53223">
    <property type="entry name" value="Aminoacid dehydrogenase-like, N-terminal domain"/>
    <property type="match status" value="1"/>
</dbReference>
<dbReference type="GeneID" id="17293166"/>
<dbReference type="HOGENOM" id="CLU_034045_1_2_1"/>
<dbReference type="RefSeq" id="XP_005823410.1">
    <property type="nucleotide sequence ID" value="XM_005823353.1"/>
</dbReference>